<gene>
    <name evidence="10" type="ORF">ESZ54_05955</name>
</gene>
<evidence type="ECO:0000256" key="8">
    <source>
        <dbReference type="RuleBase" id="RU004474"/>
    </source>
</evidence>
<dbReference type="PROSITE" id="PS00075">
    <property type="entry name" value="DHFR_1"/>
    <property type="match status" value="1"/>
</dbReference>
<evidence type="ECO:0000259" key="9">
    <source>
        <dbReference type="PROSITE" id="PS51330"/>
    </source>
</evidence>
<reference evidence="10 11" key="1">
    <citation type="submission" date="2019-01" db="EMBL/GenBank/DDBJ databases">
        <title>Vagococcus silagei sp. nov. isolated from brewer's grain.</title>
        <authorList>
            <person name="Guu J.-R."/>
        </authorList>
    </citation>
    <scope>NUCLEOTIDE SEQUENCE [LARGE SCALE GENOMIC DNA]</scope>
    <source>
        <strain evidence="10 11">2B-2</strain>
    </source>
</reference>
<dbReference type="GO" id="GO:0046654">
    <property type="term" value="P:tetrahydrofolate biosynthetic process"/>
    <property type="evidence" value="ECO:0007669"/>
    <property type="project" value="UniProtKB-UniPathway"/>
</dbReference>
<name>A0A4S3B5Y0_9ENTE</name>
<protein>
    <recommendedName>
        <fullName evidence="3 7">Dihydrofolate reductase</fullName>
        <ecNumber evidence="3 7">1.5.1.3</ecNumber>
    </recommendedName>
</protein>
<evidence type="ECO:0000313" key="10">
    <source>
        <dbReference type="EMBL" id="THB61290.1"/>
    </source>
</evidence>
<dbReference type="GO" id="GO:0046655">
    <property type="term" value="P:folic acid metabolic process"/>
    <property type="evidence" value="ECO:0007669"/>
    <property type="project" value="TreeGrafter"/>
</dbReference>
<accession>A0A4S3B5Y0</accession>
<dbReference type="EC" id="1.5.1.3" evidence="3 7"/>
<dbReference type="PIRSF" id="PIRSF000194">
    <property type="entry name" value="DHFR"/>
    <property type="match status" value="1"/>
</dbReference>
<dbReference type="GO" id="GO:0004146">
    <property type="term" value="F:dihydrofolate reductase activity"/>
    <property type="evidence" value="ECO:0007669"/>
    <property type="project" value="UniProtKB-EC"/>
</dbReference>
<dbReference type="PANTHER" id="PTHR48069:SF3">
    <property type="entry name" value="DIHYDROFOLATE REDUCTASE"/>
    <property type="match status" value="1"/>
</dbReference>
<evidence type="ECO:0000256" key="6">
    <source>
        <dbReference type="ARBA" id="ARBA00023002"/>
    </source>
</evidence>
<evidence type="ECO:0000256" key="2">
    <source>
        <dbReference type="ARBA" id="ARBA00009539"/>
    </source>
</evidence>
<dbReference type="GO" id="GO:0006730">
    <property type="term" value="P:one-carbon metabolic process"/>
    <property type="evidence" value="ECO:0007669"/>
    <property type="project" value="UniProtKB-KW"/>
</dbReference>
<comment type="function">
    <text evidence="7">Key enzyme in folate metabolism. Catalyzes an essential reaction for de novo glycine and purine synthesis, and for DNA precursor synthesis.</text>
</comment>
<evidence type="ECO:0000256" key="3">
    <source>
        <dbReference type="ARBA" id="ARBA00012856"/>
    </source>
</evidence>
<dbReference type="RefSeq" id="WP_136136754.1">
    <property type="nucleotide sequence ID" value="NZ_SDGV01000014.1"/>
</dbReference>
<evidence type="ECO:0000256" key="1">
    <source>
        <dbReference type="ARBA" id="ARBA00004903"/>
    </source>
</evidence>
<dbReference type="GO" id="GO:0050661">
    <property type="term" value="F:NADP binding"/>
    <property type="evidence" value="ECO:0007669"/>
    <property type="project" value="InterPro"/>
</dbReference>
<dbReference type="PANTHER" id="PTHR48069">
    <property type="entry name" value="DIHYDROFOLATE REDUCTASE"/>
    <property type="match status" value="1"/>
</dbReference>
<dbReference type="GO" id="GO:0005829">
    <property type="term" value="C:cytosol"/>
    <property type="evidence" value="ECO:0007669"/>
    <property type="project" value="TreeGrafter"/>
</dbReference>
<dbReference type="OrthoDB" id="9804315at2"/>
<dbReference type="Pfam" id="PF00186">
    <property type="entry name" value="DHFR_1"/>
    <property type="match status" value="1"/>
</dbReference>
<dbReference type="InterPro" id="IPR024072">
    <property type="entry name" value="DHFR-like_dom_sf"/>
</dbReference>
<dbReference type="SUPFAM" id="SSF53597">
    <property type="entry name" value="Dihydrofolate reductase-like"/>
    <property type="match status" value="1"/>
</dbReference>
<sequence>MLVAIWAQDENGLIGKAEQLPWHLPDDLQFFKKMTQNNTIVMGRKTFEGLGKRLLPDRSTIVLTSDQNYDGNGATVMHSVQEVLDYAEQFEGITFITGGGEIYKQFLPYYDVLYRTLIKAEFEGDTYFPYLDWDEWNIVSTSEGTVDDKNAYAHDYETYQRNKSVVTN</sequence>
<dbReference type="InterPro" id="IPR017925">
    <property type="entry name" value="DHFR_CS"/>
</dbReference>
<organism evidence="10 11">
    <name type="scientific">Vagococcus silagei</name>
    <dbReference type="NCBI Taxonomy" id="2508885"/>
    <lineage>
        <taxon>Bacteria</taxon>
        <taxon>Bacillati</taxon>
        <taxon>Bacillota</taxon>
        <taxon>Bacilli</taxon>
        <taxon>Lactobacillales</taxon>
        <taxon>Enterococcaceae</taxon>
        <taxon>Vagococcus</taxon>
    </lineage>
</organism>
<comment type="similarity">
    <text evidence="2 7 8">Belongs to the dihydrofolate reductase family.</text>
</comment>
<dbReference type="EMBL" id="SDGV01000014">
    <property type="protein sequence ID" value="THB61290.1"/>
    <property type="molecule type" value="Genomic_DNA"/>
</dbReference>
<dbReference type="Gene3D" id="3.40.430.10">
    <property type="entry name" value="Dihydrofolate Reductase, subunit A"/>
    <property type="match status" value="1"/>
</dbReference>
<dbReference type="PRINTS" id="PR00070">
    <property type="entry name" value="DHFR"/>
</dbReference>
<proteinExistence type="inferred from homology"/>
<dbReference type="PROSITE" id="PS51330">
    <property type="entry name" value="DHFR_2"/>
    <property type="match status" value="1"/>
</dbReference>
<dbReference type="InterPro" id="IPR001796">
    <property type="entry name" value="DHFR_dom"/>
</dbReference>
<dbReference type="GO" id="GO:0046452">
    <property type="term" value="P:dihydrofolate metabolic process"/>
    <property type="evidence" value="ECO:0007669"/>
    <property type="project" value="TreeGrafter"/>
</dbReference>
<dbReference type="CDD" id="cd00209">
    <property type="entry name" value="DHFR"/>
    <property type="match status" value="1"/>
</dbReference>
<dbReference type="UniPathway" id="UPA00077">
    <property type="reaction ID" value="UER00158"/>
</dbReference>
<keyword evidence="6 7" id="KW-0560">Oxidoreductase</keyword>
<keyword evidence="4 7" id="KW-0554">One-carbon metabolism</keyword>
<feature type="domain" description="DHFR" evidence="9">
    <location>
        <begin position="1"/>
        <end position="161"/>
    </location>
</feature>
<dbReference type="Proteomes" id="UP000310506">
    <property type="component" value="Unassembled WGS sequence"/>
</dbReference>
<comment type="caution">
    <text evidence="10">The sequence shown here is derived from an EMBL/GenBank/DDBJ whole genome shotgun (WGS) entry which is preliminary data.</text>
</comment>
<comment type="catalytic activity">
    <reaction evidence="7">
        <text>(6S)-5,6,7,8-tetrahydrofolate + NADP(+) = 7,8-dihydrofolate + NADPH + H(+)</text>
        <dbReference type="Rhea" id="RHEA:15009"/>
        <dbReference type="ChEBI" id="CHEBI:15378"/>
        <dbReference type="ChEBI" id="CHEBI:57451"/>
        <dbReference type="ChEBI" id="CHEBI:57453"/>
        <dbReference type="ChEBI" id="CHEBI:57783"/>
        <dbReference type="ChEBI" id="CHEBI:58349"/>
        <dbReference type="EC" id="1.5.1.3"/>
    </reaction>
</comment>
<dbReference type="InterPro" id="IPR012259">
    <property type="entry name" value="DHFR"/>
</dbReference>
<evidence type="ECO:0000313" key="11">
    <source>
        <dbReference type="Proteomes" id="UP000310506"/>
    </source>
</evidence>
<evidence type="ECO:0000256" key="7">
    <source>
        <dbReference type="PIRNR" id="PIRNR000194"/>
    </source>
</evidence>
<dbReference type="AlphaFoldDB" id="A0A4S3B5Y0"/>
<keyword evidence="11" id="KW-1185">Reference proteome</keyword>
<evidence type="ECO:0000256" key="4">
    <source>
        <dbReference type="ARBA" id="ARBA00022563"/>
    </source>
</evidence>
<comment type="pathway">
    <text evidence="1 7">Cofactor biosynthesis; tetrahydrofolate biosynthesis; 5,6,7,8-tetrahydrofolate from 7,8-dihydrofolate: step 1/1.</text>
</comment>
<keyword evidence="5 7" id="KW-0521">NADP</keyword>
<evidence type="ECO:0000256" key="5">
    <source>
        <dbReference type="ARBA" id="ARBA00022857"/>
    </source>
</evidence>